<organism evidence="2 3">
    <name type="scientific">Marinitoga piezophila (strain DSM 14283 / JCM 11233 / KA3)</name>
    <dbReference type="NCBI Taxonomy" id="443254"/>
    <lineage>
        <taxon>Bacteria</taxon>
        <taxon>Thermotogati</taxon>
        <taxon>Thermotogota</taxon>
        <taxon>Thermotogae</taxon>
        <taxon>Petrotogales</taxon>
        <taxon>Petrotogaceae</taxon>
        <taxon>Marinitoga</taxon>
    </lineage>
</organism>
<dbReference type="EMBL" id="CP003257">
    <property type="protein sequence ID" value="AEX86001.1"/>
    <property type="molecule type" value="Genomic_DNA"/>
</dbReference>
<keyword evidence="3" id="KW-1185">Reference proteome</keyword>
<dbReference type="AlphaFoldDB" id="H2J4Y4"/>
<evidence type="ECO:0000313" key="2">
    <source>
        <dbReference type="EMBL" id="AEX86001.1"/>
    </source>
</evidence>
<name>H2J4Y4_MARPK</name>
<gene>
    <name evidence="2" type="ordered locus">Marpi_1612</name>
</gene>
<protein>
    <submittedName>
        <fullName evidence="2">Uncharacterized protein</fullName>
    </submittedName>
</protein>
<dbReference type="STRING" id="443254.Marpi_1612"/>
<feature type="transmembrane region" description="Helical" evidence="1">
    <location>
        <begin position="5"/>
        <end position="23"/>
    </location>
</feature>
<reference evidence="2 3" key="1">
    <citation type="journal article" date="2012" name="J. Bacteriol.">
        <title>Complete Genome Sequence of the Thermophilic, Piezophilic, Heterotrophic Bacterium Marinitoga piezophila KA3.</title>
        <authorList>
            <person name="Lucas S."/>
            <person name="Han J."/>
            <person name="Lapidus A."/>
            <person name="Cheng J.F."/>
            <person name="Goodwin L.A."/>
            <person name="Pitluck S."/>
            <person name="Peters L."/>
            <person name="Mikhailova N."/>
            <person name="Teshima H."/>
            <person name="Detter J.C."/>
            <person name="Han C."/>
            <person name="Tapia R."/>
            <person name="Land M."/>
            <person name="Hauser L."/>
            <person name="Kyrpides N.C."/>
            <person name="Ivanova N."/>
            <person name="Pagani I."/>
            <person name="Vannier P."/>
            <person name="Oger P."/>
            <person name="Bartlett D.H."/>
            <person name="Noll K.M."/>
            <person name="Woyke T."/>
            <person name="Jebbar M."/>
        </authorList>
    </citation>
    <scope>NUCLEOTIDE SEQUENCE [LARGE SCALE GENOMIC DNA]</scope>
    <source>
        <strain evidence="3">DSM 14283 / JCM 11233 / KA3</strain>
    </source>
</reference>
<keyword evidence="1" id="KW-1133">Transmembrane helix</keyword>
<dbReference type="KEGG" id="mpz:Marpi_1612"/>
<keyword evidence="1" id="KW-0812">Transmembrane</keyword>
<dbReference type="HOGENOM" id="CLU_1347579_0_0_0"/>
<sequence>MKRIILFVIIIKLFYIISFGIFIDFHEPFIEESSFRLAYGLSTQSAIIKLYYEFDKKIEGGIILSNNDSDTYQITYFLYGSKYTLFNIPLNIAIGYEDFVENDNIMNMFSIIIGRKEDFYSLYGGLKISHFDLLYSYSVYSVKLVEDLFLNIGISFENKFETFNCFVGFSISEENKSTQKFQAFFSTNKIDKFQYESDINLFK</sequence>
<dbReference type="Proteomes" id="UP000007161">
    <property type="component" value="Chromosome"/>
</dbReference>
<reference evidence="3" key="2">
    <citation type="submission" date="2012-01" db="EMBL/GenBank/DDBJ databases">
        <title>Complete sequence of chromosome of Marinitoga piezophila KA3.</title>
        <authorList>
            <person name="Lucas S."/>
            <person name="Han J."/>
            <person name="Lapidus A."/>
            <person name="Cheng J.-F."/>
            <person name="Goodwin L."/>
            <person name="Pitluck S."/>
            <person name="Peters L."/>
            <person name="Mikhailova N."/>
            <person name="Teshima H."/>
            <person name="Detter J.C."/>
            <person name="Han C."/>
            <person name="Tapia R."/>
            <person name="Land M."/>
            <person name="Hauser L."/>
            <person name="Kyrpides N."/>
            <person name="Ivanova N."/>
            <person name="Pagani I."/>
            <person name="Jebbar M."/>
            <person name="Vannier P."/>
            <person name="Oger P."/>
            <person name="Cario A."/>
            <person name="Bartlett D."/>
            <person name="Noll K.M."/>
            <person name="Woyke T."/>
        </authorList>
    </citation>
    <scope>NUCLEOTIDE SEQUENCE [LARGE SCALE GENOMIC DNA]</scope>
    <source>
        <strain evidence="3">DSM 14283 / JCM 11233 / KA3</strain>
    </source>
</reference>
<proteinExistence type="predicted"/>
<evidence type="ECO:0000256" key="1">
    <source>
        <dbReference type="SAM" id="Phobius"/>
    </source>
</evidence>
<keyword evidence="1" id="KW-0472">Membrane</keyword>
<dbReference type="RefSeq" id="WP_014297072.1">
    <property type="nucleotide sequence ID" value="NC_016751.1"/>
</dbReference>
<accession>H2J4Y4</accession>
<evidence type="ECO:0000313" key="3">
    <source>
        <dbReference type="Proteomes" id="UP000007161"/>
    </source>
</evidence>